<dbReference type="OrthoDB" id="2146116at2759"/>
<dbReference type="GO" id="GO:0004252">
    <property type="term" value="F:serine-type endopeptidase activity"/>
    <property type="evidence" value="ECO:0007669"/>
    <property type="project" value="InterPro"/>
</dbReference>
<dbReference type="Proteomes" id="UP000650833">
    <property type="component" value="Unassembled WGS sequence"/>
</dbReference>
<evidence type="ECO:0000256" key="2">
    <source>
        <dbReference type="ARBA" id="ARBA00004141"/>
    </source>
</evidence>
<keyword evidence="8 10" id="KW-1133">Transmembrane helix</keyword>
<evidence type="ECO:0000256" key="9">
    <source>
        <dbReference type="ARBA" id="ARBA00023136"/>
    </source>
</evidence>
<evidence type="ECO:0000256" key="4">
    <source>
        <dbReference type="ARBA" id="ARBA00022670"/>
    </source>
</evidence>
<dbReference type="InterPro" id="IPR002610">
    <property type="entry name" value="Peptidase_S54_rhomboid-like"/>
</dbReference>
<proteinExistence type="inferred from homology"/>
<evidence type="ECO:0000256" key="5">
    <source>
        <dbReference type="ARBA" id="ARBA00022692"/>
    </source>
</evidence>
<evidence type="ECO:0000256" key="11">
    <source>
        <dbReference type="SAM" id="MobiDB-lite"/>
    </source>
</evidence>
<feature type="compositionally biased region" description="Polar residues" evidence="11">
    <location>
        <begin position="243"/>
        <end position="264"/>
    </location>
</feature>
<keyword evidence="5 10" id="KW-0812">Transmembrane</keyword>
<dbReference type="AlphaFoldDB" id="A0A8H7R533"/>
<name>A0A8H7R533_9FUNG</name>
<dbReference type="GO" id="GO:0006508">
    <property type="term" value="P:proteolysis"/>
    <property type="evidence" value="ECO:0007669"/>
    <property type="project" value="UniProtKB-KW"/>
</dbReference>
<evidence type="ECO:0000313" key="14">
    <source>
        <dbReference type="Proteomes" id="UP000650833"/>
    </source>
</evidence>
<dbReference type="PANTHER" id="PTHR22936:SF69">
    <property type="entry name" value="RHOMBOID-LIKE PROTEIN"/>
    <property type="match status" value="1"/>
</dbReference>
<comment type="caution">
    <text evidence="13">The sequence shown here is derived from an EMBL/GenBank/DDBJ whole genome shotgun (WGS) entry which is preliminary data.</text>
</comment>
<accession>A0A8H7R533</accession>
<feature type="compositionally biased region" description="Low complexity" evidence="11">
    <location>
        <begin position="304"/>
        <end position="314"/>
    </location>
</feature>
<evidence type="ECO:0000313" key="13">
    <source>
        <dbReference type="EMBL" id="KAG2204393.1"/>
    </source>
</evidence>
<feature type="region of interest" description="Disordered" evidence="11">
    <location>
        <begin position="243"/>
        <end position="275"/>
    </location>
</feature>
<gene>
    <name evidence="13" type="ORF">INT46_006945</name>
</gene>
<dbReference type="EMBL" id="JAEPRC010000199">
    <property type="protein sequence ID" value="KAG2204393.1"/>
    <property type="molecule type" value="Genomic_DNA"/>
</dbReference>
<evidence type="ECO:0000256" key="1">
    <source>
        <dbReference type="ARBA" id="ARBA00000156"/>
    </source>
</evidence>
<comment type="function">
    <text evidence="10">Serine protease involved in intramembrane proteolysis.</text>
</comment>
<dbReference type="GO" id="GO:0016020">
    <property type="term" value="C:membrane"/>
    <property type="evidence" value="ECO:0007669"/>
    <property type="project" value="UniProtKB-SubCell"/>
</dbReference>
<feature type="transmembrane region" description="Helical" evidence="10">
    <location>
        <begin position="629"/>
        <end position="647"/>
    </location>
</feature>
<evidence type="ECO:0000256" key="3">
    <source>
        <dbReference type="ARBA" id="ARBA00009045"/>
    </source>
</evidence>
<comment type="subcellular location">
    <subcellularLocation>
        <location evidence="2 10">Membrane</location>
        <topology evidence="2 10">Multi-pass membrane protein</topology>
    </subcellularLocation>
</comment>
<evidence type="ECO:0000256" key="10">
    <source>
        <dbReference type="RuleBase" id="RU362115"/>
    </source>
</evidence>
<sequence length="715" mass="81728">MSSNTIRNKHEKLQQHYQHFSSPIISPNNGLGYYLHVPPFDYDQDQPRLAIASIDGFNDDLPKIYEIRPLRQDNTSPPPLLSPSISTSASTFEEIKLAERQIFQQRCPETFDILENVYNSESNRHCHFNKLKQMMNYCEICTNNNPTNSENSSISADHIEKCRNFEEYYSAHSLPGVPIIAPPPRHSSKRHCYSTKIQSFGYPRPTLQRYDSSKIVRYTLVDKELSHSNSTSSNYHQRLNEYDNNTHSATSDSQSTKQSFDTNYNPPPSSYHPTLHSRLFTDSYYDYWTTSNSSSYSRSRDSKGSSQYQTTSSNYSSMYNQRNKQFLYELGYRPNQISNVINNNNAIIPIDKQEIDFFLCSPKQKSADLDSKIGKKSETLWRPYFTYLTTLIMLAYFSGCLIKNYQLTGGIIQLSPFNVMIGPSAETLIYTGARFTPCIRASSLYPTTDKAYICPNTSAPNAVTKPNFNEKSFHGIFIDNVTNANDACDLQSVCGGILFKNAFEPDQGYRFISAIFMHSGVAQLIINLLVHVKFGMQVEKRICSLRYSIIWLISGIFGYIFGSLFVPDGNVNVGCSVSLMGIMAFLFVDLIINWQSIRNPVKVMFCIFIYFVIALAIGLLPGYDNFSHFGGFIGGIMITLATLPMLPSHLQKHSNRFDYAILIWFIRILMIVFIAVLLWIFLYLFIHNRSKKSCYLCQYFSCLPFSDMCSSYTNF</sequence>
<organism evidence="13 14">
    <name type="scientific">Mucor plumbeus</name>
    <dbReference type="NCBI Taxonomy" id="97098"/>
    <lineage>
        <taxon>Eukaryota</taxon>
        <taxon>Fungi</taxon>
        <taxon>Fungi incertae sedis</taxon>
        <taxon>Mucoromycota</taxon>
        <taxon>Mucoromycotina</taxon>
        <taxon>Mucoromycetes</taxon>
        <taxon>Mucorales</taxon>
        <taxon>Mucorineae</taxon>
        <taxon>Mucoraceae</taxon>
        <taxon>Mucor</taxon>
    </lineage>
</organism>
<evidence type="ECO:0000256" key="7">
    <source>
        <dbReference type="ARBA" id="ARBA00022825"/>
    </source>
</evidence>
<feature type="transmembrane region" description="Helical" evidence="10">
    <location>
        <begin position="544"/>
        <end position="565"/>
    </location>
</feature>
<keyword evidence="7 10" id="KW-0720">Serine protease</keyword>
<keyword evidence="6 10" id="KW-0378">Hydrolase</keyword>
<protein>
    <recommendedName>
        <fullName evidence="10">Rhomboid-type serine protease</fullName>
        <ecNumber evidence="10">3.4.21.105</ecNumber>
    </recommendedName>
</protein>
<dbReference type="PANTHER" id="PTHR22936">
    <property type="entry name" value="RHOMBOID-RELATED"/>
    <property type="match status" value="1"/>
</dbReference>
<keyword evidence="14" id="KW-1185">Reference proteome</keyword>
<feature type="region of interest" description="Disordered" evidence="11">
    <location>
        <begin position="291"/>
        <end position="314"/>
    </location>
</feature>
<comment type="similarity">
    <text evidence="3 10">Belongs to the peptidase S54 family.</text>
</comment>
<evidence type="ECO:0000256" key="8">
    <source>
        <dbReference type="ARBA" id="ARBA00022989"/>
    </source>
</evidence>
<comment type="caution">
    <text evidence="10">Lacks conserved residue(s) required for the propagation of feature annotation.</text>
</comment>
<feature type="transmembrane region" description="Helical" evidence="10">
    <location>
        <begin position="571"/>
        <end position="591"/>
    </location>
</feature>
<evidence type="ECO:0000259" key="12">
    <source>
        <dbReference type="Pfam" id="PF01694"/>
    </source>
</evidence>
<dbReference type="InterPro" id="IPR022764">
    <property type="entry name" value="Peptidase_S54_rhomboid_dom"/>
</dbReference>
<feature type="domain" description="Peptidase S54 rhomboid" evidence="12">
    <location>
        <begin position="506"/>
        <end position="642"/>
    </location>
</feature>
<evidence type="ECO:0000256" key="6">
    <source>
        <dbReference type="ARBA" id="ARBA00022801"/>
    </source>
</evidence>
<dbReference type="InterPro" id="IPR035952">
    <property type="entry name" value="Rhomboid-like_sf"/>
</dbReference>
<comment type="catalytic activity">
    <reaction evidence="1 10">
        <text>Cleaves type-1 transmembrane domains using a catalytic dyad composed of serine and histidine that are contributed by different transmembrane domains.</text>
        <dbReference type="EC" id="3.4.21.105"/>
    </reaction>
</comment>
<dbReference type="EC" id="3.4.21.105" evidence="10"/>
<feature type="transmembrane region" description="Helical" evidence="10">
    <location>
        <begin position="603"/>
        <end position="623"/>
    </location>
</feature>
<keyword evidence="4 10" id="KW-0645">Protease</keyword>
<dbReference type="Pfam" id="PF01694">
    <property type="entry name" value="Rhomboid"/>
    <property type="match status" value="1"/>
</dbReference>
<feature type="transmembrane region" description="Helical" evidence="10">
    <location>
        <begin position="659"/>
        <end position="686"/>
    </location>
</feature>
<dbReference type="Gene3D" id="1.20.1540.10">
    <property type="entry name" value="Rhomboid-like"/>
    <property type="match status" value="1"/>
</dbReference>
<dbReference type="SUPFAM" id="SSF144091">
    <property type="entry name" value="Rhomboid-like"/>
    <property type="match status" value="1"/>
</dbReference>
<feature type="transmembrane region" description="Helical" evidence="10">
    <location>
        <begin position="511"/>
        <end position="532"/>
    </location>
</feature>
<keyword evidence="9 10" id="KW-0472">Membrane</keyword>
<reference evidence="13" key="1">
    <citation type="submission" date="2020-12" db="EMBL/GenBank/DDBJ databases">
        <title>Metabolic potential, ecology and presence of endohyphal bacteria is reflected in genomic diversity of Mucoromycotina.</title>
        <authorList>
            <person name="Muszewska A."/>
            <person name="Okrasinska A."/>
            <person name="Steczkiewicz K."/>
            <person name="Drgas O."/>
            <person name="Orlowska M."/>
            <person name="Perlinska-Lenart U."/>
            <person name="Aleksandrzak-Piekarczyk T."/>
            <person name="Szatraj K."/>
            <person name="Zielenkiewicz U."/>
            <person name="Pilsyk S."/>
            <person name="Malc E."/>
            <person name="Mieczkowski P."/>
            <person name="Kruszewska J.S."/>
            <person name="Biernat P."/>
            <person name="Pawlowska J."/>
        </authorList>
    </citation>
    <scope>NUCLEOTIDE SEQUENCE</scope>
    <source>
        <strain evidence="13">CBS 226.32</strain>
    </source>
</reference>